<sequence>MNANPAKRQKSTKIIGTHNGTFHCDEALAVFLLRQTPTYAHADLKRTRDEAVLSTCDIVVDVGAIYDEAKQRFDHHQRGFTEIFGHGFDTKLSSAGLIYKHFGKEIIADRFQLPSEDQKVDLLWLKMYREFVEAIDAIDNGISQYPNDVEPRYRSRTDLSSRVGHLNPPWNVPTDAQAIDTRFLEASNLTGTEFLQRLDYYATAWLPARDILVQSISDSEHLTKPPGRIILLNQFIPWKEHLFELESTGKVTKDFIYVVYPDELAGSWRIQAIPVASQSFESRKALPEEWRGLRDDELSRVSGIDGCIFVHASGFIGGNKTKEGALKLARIALDK</sequence>
<reference evidence="2 3" key="1">
    <citation type="journal article" name="Sci. Rep.">
        <title>Telomere-to-telomere assembled and centromere annotated genomes of the two main subspecies of the button mushroom Agaricus bisporus reveal especially polymorphic chromosome ends.</title>
        <authorList>
            <person name="Sonnenberg A.S.M."/>
            <person name="Sedaghat-Telgerd N."/>
            <person name="Lavrijssen B."/>
            <person name="Ohm R.A."/>
            <person name="Hendrickx P.M."/>
            <person name="Scholtmeijer K."/>
            <person name="Baars J.J.P."/>
            <person name="van Peer A."/>
        </authorList>
    </citation>
    <scope>NUCLEOTIDE SEQUENCE [LARGE SCALE GENOMIC DNA]</scope>
    <source>
        <strain evidence="2 3">H119_p4</strain>
    </source>
</reference>
<evidence type="ECO:0000256" key="1">
    <source>
        <dbReference type="ARBA" id="ARBA00010105"/>
    </source>
</evidence>
<name>A0A8H7FAV3_AGABI</name>
<dbReference type="OMA" id="FHCDEVV"/>
<evidence type="ECO:0008006" key="4">
    <source>
        <dbReference type="Google" id="ProtNLM"/>
    </source>
</evidence>
<dbReference type="InterPro" id="IPR003226">
    <property type="entry name" value="MYG1_exonuclease"/>
</dbReference>
<protein>
    <recommendedName>
        <fullName evidence="4">Metal-dependent protein hydrolase</fullName>
    </recommendedName>
</protein>
<dbReference type="PANTHER" id="PTHR11215:SF1">
    <property type="entry name" value="MYG1 EXONUCLEASE"/>
    <property type="match status" value="1"/>
</dbReference>
<dbReference type="GO" id="GO:0005737">
    <property type="term" value="C:cytoplasm"/>
    <property type="evidence" value="ECO:0007669"/>
    <property type="project" value="TreeGrafter"/>
</dbReference>
<dbReference type="Pfam" id="PF03690">
    <property type="entry name" value="MYG1_exonuc"/>
    <property type="match status" value="1"/>
</dbReference>
<dbReference type="Proteomes" id="UP000629468">
    <property type="component" value="Unassembled WGS sequence"/>
</dbReference>
<comment type="similarity">
    <text evidence="1">Belongs to the MYG1 family.</text>
</comment>
<dbReference type="PANTHER" id="PTHR11215">
    <property type="entry name" value="METAL DEPENDENT HYDROLASE - RELATED"/>
    <property type="match status" value="1"/>
</dbReference>
<gene>
    <name evidence="2" type="ORF">Agabi119p4_504</name>
</gene>
<comment type="caution">
    <text evidence="2">The sequence shown here is derived from an EMBL/GenBank/DDBJ whole genome shotgun (WGS) entry which is preliminary data.</text>
</comment>
<dbReference type="AlphaFoldDB" id="A0A8H7FAV3"/>
<dbReference type="EMBL" id="JABXXO010000001">
    <property type="protein sequence ID" value="KAF7784339.1"/>
    <property type="molecule type" value="Genomic_DNA"/>
</dbReference>
<evidence type="ECO:0000313" key="2">
    <source>
        <dbReference type="EMBL" id="KAF7784339.1"/>
    </source>
</evidence>
<dbReference type="GO" id="GO:0005634">
    <property type="term" value="C:nucleus"/>
    <property type="evidence" value="ECO:0007669"/>
    <property type="project" value="TreeGrafter"/>
</dbReference>
<organism evidence="2 3">
    <name type="scientific">Agaricus bisporus var. burnettii</name>
    <dbReference type="NCBI Taxonomy" id="192524"/>
    <lineage>
        <taxon>Eukaryota</taxon>
        <taxon>Fungi</taxon>
        <taxon>Dikarya</taxon>
        <taxon>Basidiomycota</taxon>
        <taxon>Agaricomycotina</taxon>
        <taxon>Agaricomycetes</taxon>
        <taxon>Agaricomycetidae</taxon>
        <taxon>Agaricales</taxon>
        <taxon>Agaricineae</taxon>
        <taxon>Agaricaceae</taxon>
        <taxon>Agaricus</taxon>
    </lineage>
</organism>
<proteinExistence type="inferred from homology"/>
<evidence type="ECO:0000313" key="3">
    <source>
        <dbReference type="Proteomes" id="UP000629468"/>
    </source>
</evidence>
<accession>A0A8H7FAV3</accession>